<proteinExistence type="inferred from homology"/>
<evidence type="ECO:0000256" key="3">
    <source>
        <dbReference type="ARBA" id="ARBA00023274"/>
    </source>
</evidence>
<name>A0ABW2B2V4_9RHOB</name>
<evidence type="ECO:0000256" key="2">
    <source>
        <dbReference type="ARBA" id="ARBA00022980"/>
    </source>
</evidence>
<dbReference type="InterPro" id="IPR044957">
    <property type="entry name" value="Ribosomal_bL32_bact"/>
</dbReference>
<dbReference type="HAMAP" id="MF_00340">
    <property type="entry name" value="Ribosomal_bL32"/>
    <property type="match status" value="1"/>
</dbReference>
<evidence type="ECO:0000313" key="7">
    <source>
        <dbReference type="EMBL" id="MFC6760020.1"/>
    </source>
</evidence>
<dbReference type="Proteomes" id="UP001596353">
    <property type="component" value="Unassembled WGS sequence"/>
</dbReference>
<comment type="caution">
    <text evidence="7">The sequence shown here is derived from an EMBL/GenBank/DDBJ whole genome shotgun (WGS) entry which is preliminary data.</text>
</comment>
<feature type="region of interest" description="Disordered" evidence="6">
    <location>
        <begin position="1"/>
        <end position="30"/>
    </location>
</feature>
<evidence type="ECO:0000256" key="4">
    <source>
        <dbReference type="ARBA" id="ARBA00035178"/>
    </source>
</evidence>
<dbReference type="InterPro" id="IPR002677">
    <property type="entry name" value="Ribosomal_bL32"/>
</dbReference>
<dbReference type="Pfam" id="PF01783">
    <property type="entry name" value="Ribosomal_L32p"/>
    <property type="match status" value="1"/>
</dbReference>
<dbReference type="PANTHER" id="PTHR35534:SF1">
    <property type="entry name" value="LARGE RIBOSOMAL SUBUNIT PROTEIN BL32"/>
    <property type="match status" value="1"/>
</dbReference>
<dbReference type="EMBL" id="JBHSWG010000001">
    <property type="protein sequence ID" value="MFC6760020.1"/>
    <property type="molecule type" value="Genomic_DNA"/>
</dbReference>
<reference evidence="8" key="1">
    <citation type="journal article" date="2019" name="Int. J. Syst. Evol. Microbiol.">
        <title>The Global Catalogue of Microorganisms (GCM) 10K type strain sequencing project: providing services to taxonomists for standard genome sequencing and annotation.</title>
        <authorList>
            <consortium name="The Broad Institute Genomics Platform"/>
            <consortium name="The Broad Institute Genome Sequencing Center for Infectious Disease"/>
            <person name="Wu L."/>
            <person name="Ma J."/>
        </authorList>
    </citation>
    <scope>NUCLEOTIDE SEQUENCE [LARGE SCALE GENOMIC DNA]</scope>
    <source>
        <strain evidence="8">CCUG 66188</strain>
    </source>
</reference>
<sequence>MAVQQNKVSKSRRNNRRAHDSLSAANPNECSNCGELKRPHHICAACGHYDDAEVVALTDEIELEDDAAW</sequence>
<evidence type="ECO:0000256" key="5">
    <source>
        <dbReference type="HAMAP-Rule" id="MF_00340"/>
    </source>
</evidence>
<gene>
    <name evidence="5 7" type="primary">rpmF</name>
    <name evidence="7" type="ORF">ACFQFQ_11800</name>
</gene>
<keyword evidence="2 5" id="KW-0689">Ribosomal protein</keyword>
<protein>
    <recommendedName>
        <fullName evidence="4 5">Large ribosomal subunit protein bL32</fullName>
    </recommendedName>
</protein>
<keyword evidence="8" id="KW-1185">Reference proteome</keyword>
<evidence type="ECO:0000313" key="8">
    <source>
        <dbReference type="Proteomes" id="UP001596353"/>
    </source>
</evidence>
<evidence type="ECO:0000256" key="1">
    <source>
        <dbReference type="ARBA" id="ARBA00008560"/>
    </source>
</evidence>
<accession>A0ABW2B2V4</accession>
<dbReference type="SUPFAM" id="SSF57829">
    <property type="entry name" value="Zn-binding ribosomal proteins"/>
    <property type="match status" value="1"/>
</dbReference>
<comment type="similarity">
    <text evidence="1 5">Belongs to the bacterial ribosomal protein bL32 family.</text>
</comment>
<dbReference type="NCBIfam" id="TIGR01031">
    <property type="entry name" value="rpmF_bact"/>
    <property type="match status" value="1"/>
</dbReference>
<organism evidence="7 8">
    <name type="scientific">Sulfitobacter porphyrae</name>
    <dbReference type="NCBI Taxonomy" id="1246864"/>
    <lineage>
        <taxon>Bacteria</taxon>
        <taxon>Pseudomonadati</taxon>
        <taxon>Pseudomonadota</taxon>
        <taxon>Alphaproteobacteria</taxon>
        <taxon>Rhodobacterales</taxon>
        <taxon>Roseobacteraceae</taxon>
        <taxon>Sulfitobacter</taxon>
    </lineage>
</organism>
<dbReference type="GO" id="GO:0005840">
    <property type="term" value="C:ribosome"/>
    <property type="evidence" value="ECO:0007669"/>
    <property type="project" value="UniProtKB-KW"/>
</dbReference>
<keyword evidence="3 5" id="KW-0687">Ribonucleoprotein</keyword>
<dbReference type="InterPro" id="IPR011332">
    <property type="entry name" value="Ribosomal_zn-bd"/>
</dbReference>
<dbReference type="PANTHER" id="PTHR35534">
    <property type="entry name" value="50S RIBOSOMAL PROTEIN L32"/>
    <property type="match status" value="1"/>
</dbReference>
<evidence type="ECO:0000256" key="6">
    <source>
        <dbReference type="SAM" id="MobiDB-lite"/>
    </source>
</evidence>